<dbReference type="Gene3D" id="3.40.50.720">
    <property type="entry name" value="NAD(P)-binding Rossmann-like Domain"/>
    <property type="match status" value="1"/>
</dbReference>
<dbReference type="PANTHER" id="PTHR44196">
    <property type="entry name" value="DEHYDROGENASE/REDUCTASE SDR FAMILY MEMBER 7B"/>
    <property type="match status" value="1"/>
</dbReference>
<evidence type="ECO:0000256" key="2">
    <source>
        <dbReference type="ARBA" id="ARBA00023002"/>
    </source>
</evidence>
<protein>
    <submittedName>
        <fullName evidence="4">SDR family oxidoreductase</fullName>
    </submittedName>
</protein>
<dbReference type="OrthoDB" id="9808814at2"/>
<name>A0A399D4H0_9BACT</name>
<dbReference type="PANTHER" id="PTHR44196:SF1">
    <property type="entry name" value="DEHYDROGENASE_REDUCTASE SDR FAMILY MEMBER 7B"/>
    <property type="match status" value="1"/>
</dbReference>
<organism evidence="4 5">
    <name type="scientific">Mariniphaga sediminis</name>
    <dbReference type="NCBI Taxonomy" id="1628158"/>
    <lineage>
        <taxon>Bacteria</taxon>
        <taxon>Pseudomonadati</taxon>
        <taxon>Bacteroidota</taxon>
        <taxon>Bacteroidia</taxon>
        <taxon>Marinilabiliales</taxon>
        <taxon>Prolixibacteraceae</taxon>
        <taxon>Mariniphaga</taxon>
    </lineage>
</organism>
<accession>A0A399D4H0</accession>
<keyword evidence="5" id="KW-1185">Reference proteome</keyword>
<comment type="similarity">
    <text evidence="1 3">Belongs to the short-chain dehydrogenases/reductases (SDR) family.</text>
</comment>
<evidence type="ECO:0000256" key="1">
    <source>
        <dbReference type="ARBA" id="ARBA00006484"/>
    </source>
</evidence>
<dbReference type="GO" id="GO:0016020">
    <property type="term" value="C:membrane"/>
    <property type="evidence" value="ECO:0007669"/>
    <property type="project" value="TreeGrafter"/>
</dbReference>
<dbReference type="GO" id="GO:0016491">
    <property type="term" value="F:oxidoreductase activity"/>
    <property type="evidence" value="ECO:0007669"/>
    <property type="project" value="UniProtKB-KW"/>
</dbReference>
<keyword evidence="2" id="KW-0560">Oxidoreductase</keyword>
<dbReference type="InterPro" id="IPR002347">
    <property type="entry name" value="SDR_fam"/>
</dbReference>
<dbReference type="InterPro" id="IPR036291">
    <property type="entry name" value="NAD(P)-bd_dom_sf"/>
</dbReference>
<sequence length="237" mass="25325">METQNKVALITGASKGIGKAISIGLAKLGYQTILTGRNAKGLDETSAEIIREGCPAPKVFPMDITHSEKVKETVAQIVKDVGRIDVLVNNAGIYFGGSLELPEQDFKTMLDTNLSAQFVLLQEVVPVMKQQQSGYIFNIASRSGKVGFAGSGGYCASKFGLIGLSESLYNELTPQGIKVTALCPAWVNTTMAQQAGSPLPPETMIQPDDLFETIRWLLNLSSGSCVKEVVITNPASL</sequence>
<evidence type="ECO:0000313" key="5">
    <source>
        <dbReference type="Proteomes" id="UP000266441"/>
    </source>
</evidence>
<gene>
    <name evidence="4" type="ORF">D1164_07835</name>
</gene>
<reference evidence="4 5" key="1">
    <citation type="journal article" date="2015" name="Int. J. Syst. Evol. Microbiol.">
        <title>Mariniphaga sediminis sp. nov., isolated from coastal sediment.</title>
        <authorList>
            <person name="Wang F.Q."/>
            <person name="Shen Q.Y."/>
            <person name="Chen G.J."/>
            <person name="Du Z.J."/>
        </authorList>
    </citation>
    <scope>NUCLEOTIDE SEQUENCE [LARGE SCALE GENOMIC DNA]</scope>
    <source>
        <strain evidence="4 5">SY21</strain>
    </source>
</reference>
<dbReference type="PRINTS" id="PR00081">
    <property type="entry name" value="GDHRDH"/>
</dbReference>
<dbReference type="Pfam" id="PF00106">
    <property type="entry name" value="adh_short"/>
    <property type="match status" value="1"/>
</dbReference>
<dbReference type="AlphaFoldDB" id="A0A399D4H0"/>
<dbReference type="Proteomes" id="UP000266441">
    <property type="component" value="Unassembled WGS sequence"/>
</dbReference>
<dbReference type="SUPFAM" id="SSF51735">
    <property type="entry name" value="NAD(P)-binding Rossmann-fold domains"/>
    <property type="match status" value="1"/>
</dbReference>
<dbReference type="RefSeq" id="WP_119349414.1">
    <property type="nucleotide sequence ID" value="NZ_QWET01000005.1"/>
</dbReference>
<dbReference type="PRINTS" id="PR00080">
    <property type="entry name" value="SDRFAMILY"/>
</dbReference>
<evidence type="ECO:0000313" key="4">
    <source>
        <dbReference type="EMBL" id="RIH65572.1"/>
    </source>
</evidence>
<dbReference type="EMBL" id="QWET01000005">
    <property type="protein sequence ID" value="RIH65572.1"/>
    <property type="molecule type" value="Genomic_DNA"/>
</dbReference>
<comment type="caution">
    <text evidence="4">The sequence shown here is derived from an EMBL/GenBank/DDBJ whole genome shotgun (WGS) entry which is preliminary data.</text>
</comment>
<evidence type="ECO:0000256" key="3">
    <source>
        <dbReference type="RuleBase" id="RU000363"/>
    </source>
</evidence>
<proteinExistence type="inferred from homology"/>
<dbReference type="CDD" id="cd05233">
    <property type="entry name" value="SDR_c"/>
    <property type="match status" value="1"/>
</dbReference>